<comment type="pathway">
    <text evidence="3">Amino-acid biosynthesis; L-lysine biosynthesis via DAP pathway; LL-2,6-diaminopimelate from (S)-tetrahydrodipicolinate (succinylase route): step 3/3.</text>
</comment>
<evidence type="ECO:0000256" key="1">
    <source>
        <dbReference type="ARBA" id="ARBA00001941"/>
    </source>
</evidence>
<evidence type="ECO:0000256" key="6">
    <source>
        <dbReference type="ARBA" id="ARBA00016853"/>
    </source>
</evidence>
<dbReference type="SUPFAM" id="SSF53187">
    <property type="entry name" value="Zn-dependent exopeptidases"/>
    <property type="match status" value="1"/>
</dbReference>
<dbReference type="AlphaFoldDB" id="A0AA38XVT6"/>
<dbReference type="SUPFAM" id="SSF55031">
    <property type="entry name" value="Bacterial exopeptidase dimerisation domain"/>
    <property type="match status" value="1"/>
</dbReference>
<evidence type="ECO:0000313" key="13">
    <source>
        <dbReference type="EMBL" id="KAJ9625189.1"/>
    </source>
</evidence>
<accession>A0AA38XVT6</accession>
<protein>
    <recommendedName>
        <fullName evidence="6">Probable succinyl-diaminopimelate desuccinylase</fullName>
        <ecNumber evidence="5">3.5.1.18</ecNumber>
    </recommendedName>
</protein>
<dbReference type="PANTHER" id="PTHR43808">
    <property type="entry name" value="ACETYLORNITHINE DEACETYLASE"/>
    <property type="match status" value="1"/>
</dbReference>
<keyword evidence="10" id="KW-0170">Cobalt</keyword>
<comment type="caution">
    <text evidence="13">The sequence shown here is derived from an EMBL/GenBank/DDBJ whole genome shotgun (WGS) entry which is preliminary data.</text>
</comment>
<dbReference type="Proteomes" id="UP001172681">
    <property type="component" value="Unassembled WGS sequence"/>
</dbReference>
<evidence type="ECO:0000256" key="4">
    <source>
        <dbReference type="ARBA" id="ARBA00006247"/>
    </source>
</evidence>
<name>A0AA38XVT6_9EURO</name>
<evidence type="ECO:0000313" key="14">
    <source>
        <dbReference type="Proteomes" id="UP001172681"/>
    </source>
</evidence>
<keyword evidence="7" id="KW-0479">Metal-binding</keyword>
<keyword evidence="9" id="KW-0862">Zinc</keyword>
<sequence>MIAPYDADVSCSDVISLTQTLIRIDSSNPDSGGPGEKEVARYIKTWLDHRGIETHWIEPSAGRPTVVGVVRGSGGGKSLMLNGHIDTVTLRGYDGDALGANISKGCIYGRGAADMKSGIAVMMVALDRAKGLKLKGDVILSAVADEEMNSIGTEQLIAAGWRADAALVAEPTEMDIVHHHKGYTLFEVDIHGSAAHGSRPDLGVDAVCKAGHFLVELDRHAQELKKRFEAAEVENSVGNIHVGTIKGGEEVNSYPARCNISIERRTVGSEPTETVKEDLLKILTKLSRTVPDFKFDLRTTFARSPFSIARDHEFVKLVAKHAATRTGREPSLHGAAYWTDMALLADAGIPGLVWGPNGFGLHAKTEWVEIESLHELLDSYVAIAAEFCK</sequence>
<proteinExistence type="inferred from homology"/>
<dbReference type="Gene3D" id="3.40.630.10">
    <property type="entry name" value="Zn peptidases"/>
    <property type="match status" value="2"/>
</dbReference>
<gene>
    <name evidence="13" type="ORF">H2204_010576</name>
</gene>
<evidence type="ECO:0000256" key="3">
    <source>
        <dbReference type="ARBA" id="ARBA00005130"/>
    </source>
</evidence>
<keyword evidence="14" id="KW-1185">Reference proteome</keyword>
<feature type="domain" description="Peptidase M20 dimerisation" evidence="12">
    <location>
        <begin position="179"/>
        <end position="286"/>
    </location>
</feature>
<comment type="catalytic activity">
    <reaction evidence="11">
        <text>N-succinyl-(2S,6S)-2,6-diaminopimelate + H2O = (2S,6S)-2,6-diaminopimelate + succinate</text>
        <dbReference type="Rhea" id="RHEA:22608"/>
        <dbReference type="ChEBI" id="CHEBI:15377"/>
        <dbReference type="ChEBI" id="CHEBI:30031"/>
        <dbReference type="ChEBI" id="CHEBI:57609"/>
        <dbReference type="ChEBI" id="CHEBI:58087"/>
        <dbReference type="EC" id="3.5.1.18"/>
    </reaction>
</comment>
<reference evidence="13" key="1">
    <citation type="submission" date="2022-10" db="EMBL/GenBank/DDBJ databases">
        <title>Culturing micro-colonial fungi from biological soil crusts in the Mojave desert and describing Neophaeococcomyces mojavensis, and introducing the new genera and species Taxawa tesnikishii.</title>
        <authorList>
            <person name="Kurbessoian T."/>
            <person name="Stajich J.E."/>
        </authorList>
    </citation>
    <scope>NUCLEOTIDE SEQUENCE</scope>
    <source>
        <strain evidence="13">TK_35</strain>
    </source>
</reference>
<evidence type="ECO:0000256" key="8">
    <source>
        <dbReference type="ARBA" id="ARBA00022801"/>
    </source>
</evidence>
<organism evidence="13 14">
    <name type="scientific">Knufia peltigerae</name>
    <dbReference type="NCBI Taxonomy" id="1002370"/>
    <lineage>
        <taxon>Eukaryota</taxon>
        <taxon>Fungi</taxon>
        <taxon>Dikarya</taxon>
        <taxon>Ascomycota</taxon>
        <taxon>Pezizomycotina</taxon>
        <taxon>Eurotiomycetes</taxon>
        <taxon>Chaetothyriomycetidae</taxon>
        <taxon>Chaetothyriales</taxon>
        <taxon>Trichomeriaceae</taxon>
        <taxon>Knufia</taxon>
    </lineage>
</organism>
<evidence type="ECO:0000256" key="5">
    <source>
        <dbReference type="ARBA" id="ARBA00011921"/>
    </source>
</evidence>
<dbReference type="GO" id="GO:0009014">
    <property type="term" value="F:succinyl-diaminopimelate desuccinylase activity"/>
    <property type="evidence" value="ECO:0007669"/>
    <property type="project" value="UniProtKB-EC"/>
</dbReference>
<comment type="cofactor">
    <cofactor evidence="2">
        <name>Zn(2+)</name>
        <dbReference type="ChEBI" id="CHEBI:29105"/>
    </cofactor>
</comment>
<evidence type="ECO:0000256" key="9">
    <source>
        <dbReference type="ARBA" id="ARBA00022833"/>
    </source>
</evidence>
<dbReference type="NCBIfam" id="TIGR01910">
    <property type="entry name" value="DapE-ArgE"/>
    <property type="match status" value="1"/>
</dbReference>
<dbReference type="PROSITE" id="PS00759">
    <property type="entry name" value="ARGE_DAPE_CPG2_2"/>
    <property type="match status" value="1"/>
</dbReference>
<dbReference type="PROSITE" id="PS00758">
    <property type="entry name" value="ARGE_DAPE_CPG2_1"/>
    <property type="match status" value="1"/>
</dbReference>
<dbReference type="InterPro" id="IPR036264">
    <property type="entry name" value="Bact_exopeptidase_dim_dom"/>
</dbReference>
<evidence type="ECO:0000256" key="11">
    <source>
        <dbReference type="ARBA" id="ARBA00051301"/>
    </source>
</evidence>
<dbReference type="GO" id="GO:0046872">
    <property type="term" value="F:metal ion binding"/>
    <property type="evidence" value="ECO:0007669"/>
    <property type="project" value="UniProtKB-KW"/>
</dbReference>
<dbReference type="PANTHER" id="PTHR43808:SF25">
    <property type="entry name" value="PEPTIDASE M20 DIMERISATION DOMAIN-CONTAINING PROTEIN"/>
    <property type="match status" value="1"/>
</dbReference>
<keyword evidence="8" id="KW-0378">Hydrolase</keyword>
<dbReference type="Pfam" id="PF07687">
    <property type="entry name" value="M20_dimer"/>
    <property type="match status" value="1"/>
</dbReference>
<dbReference type="Gene3D" id="3.30.70.360">
    <property type="match status" value="1"/>
</dbReference>
<evidence type="ECO:0000259" key="12">
    <source>
        <dbReference type="Pfam" id="PF07687"/>
    </source>
</evidence>
<comment type="similarity">
    <text evidence="4">Belongs to the peptidase M20A family.</text>
</comment>
<dbReference type="InterPro" id="IPR011650">
    <property type="entry name" value="Peptidase_M20_dimer"/>
</dbReference>
<comment type="cofactor">
    <cofactor evidence="1">
        <name>Co(2+)</name>
        <dbReference type="ChEBI" id="CHEBI:48828"/>
    </cofactor>
</comment>
<dbReference type="InterPro" id="IPR050072">
    <property type="entry name" value="Peptidase_M20A"/>
</dbReference>
<evidence type="ECO:0000256" key="10">
    <source>
        <dbReference type="ARBA" id="ARBA00023285"/>
    </source>
</evidence>
<evidence type="ECO:0000256" key="7">
    <source>
        <dbReference type="ARBA" id="ARBA00022723"/>
    </source>
</evidence>
<evidence type="ECO:0000256" key="2">
    <source>
        <dbReference type="ARBA" id="ARBA00001947"/>
    </source>
</evidence>
<dbReference type="EMBL" id="JAPDRN010000090">
    <property type="protein sequence ID" value="KAJ9625189.1"/>
    <property type="molecule type" value="Genomic_DNA"/>
</dbReference>
<dbReference type="Pfam" id="PF01546">
    <property type="entry name" value="Peptidase_M20"/>
    <property type="match status" value="1"/>
</dbReference>
<dbReference type="InterPro" id="IPR001261">
    <property type="entry name" value="ArgE/DapE_CS"/>
</dbReference>
<dbReference type="EC" id="3.5.1.18" evidence="5"/>
<dbReference type="InterPro" id="IPR010182">
    <property type="entry name" value="ArgE/DapE"/>
</dbReference>
<dbReference type="InterPro" id="IPR002933">
    <property type="entry name" value="Peptidase_M20"/>
</dbReference>